<evidence type="ECO:0000256" key="2">
    <source>
        <dbReference type="SAM" id="Phobius"/>
    </source>
</evidence>
<feature type="transmembrane region" description="Helical" evidence="2">
    <location>
        <begin position="12"/>
        <end position="33"/>
    </location>
</feature>
<protein>
    <submittedName>
        <fullName evidence="3">Uncharacterized protein</fullName>
    </submittedName>
</protein>
<dbReference type="OrthoDB" id="3542492at2"/>
<sequence length="218" mass="23043">MPQPLSDGAQRLVFGILVVALVALGIYLSVAGLRGEEEPEQQQGQASGDTAGSDEAQQPEPAAPSPIPTTDAADMSVMDWFPFSEEDFQAAATVAQRFGAAYGTIDYTQSPEAYYDSLAAFTTADYARTVEQSSGAGALWGEMAEQEAVAAGRANVESVRHFDDESIVFVVRTQSIVEGGDSAASDLGDFAVTMVRERGEWRVFDFQPAEAGNLGDGG</sequence>
<comment type="caution">
    <text evidence="3">The sequence shown here is derived from an EMBL/GenBank/DDBJ whole genome shotgun (WGS) entry which is preliminary data.</text>
</comment>
<proteinExistence type="predicted"/>
<accession>A0A368SZ06</accession>
<evidence type="ECO:0000313" key="4">
    <source>
        <dbReference type="Proteomes" id="UP000253318"/>
    </source>
</evidence>
<evidence type="ECO:0000313" key="3">
    <source>
        <dbReference type="EMBL" id="RCV50051.1"/>
    </source>
</evidence>
<feature type="region of interest" description="Disordered" evidence="1">
    <location>
        <begin position="37"/>
        <end position="71"/>
    </location>
</feature>
<evidence type="ECO:0000256" key="1">
    <source>
        <dbReference type="SAM" id="MobiDB-lite"/>
    </source>
</evidence>
<name>A0A368SZ06_9ACTN</name>
<keyword evidence="4" id="KW-1185">Reference proteome</keyword>
<dbReference type="Proteomes" id="UP000253318">
    <property type="component" value="Unassembled WGS sequence"/>
</dbReference>
<reference evidence="3 4" key="1">
    <citation type="submission" date="2018-04" db="EMBL/GenBank/DDBJ databases">
        <title>Novel actinobacteria from marine sediment.</title>
        <authorList>
            <person name="Ng Z.Y."/>
            <person name="Tan G.Y.A."/>
        </authorList>
    </citation>
    <scope>NUCLEOTIDE SEQUENCE [LARGE SCALE GENOMIC DNA]</scope>
    <source>
        <strain evidence="3 4">TPS81</strain>
    </source>
</reference>
<dbReference type="AlphaFoldDB" id="A0A368SZ06"/>
<organism evidence="3 4">
    <name type="scientific">Marinitenerispora sediminis</name>
    <dbReference type="NCBI Taxonomy" id="1931232"/>
    <lineage>
        <taxon>Bacteria</taxon>
        <taxon>Bacillati</taxon>
        <taxon>Actinomycetota</taxon>
        <taxon>Actinomycetes</taxon>
        <taxon>Streptosporangiales</taxon>
        <taxon>Nocardiopsidaceae</taxon>
        <taxon>Marinitenerispora</taxon>
    </lineage>
</organism>
<dbReference type="EMBL" id="QEIN01000299">
    <property type="protein sequence ID" value="RCV50051.1"/>
    <property type="molecule type" value="Genomic_DNA"/>
</dbReference>
<keyword evidence="2" id="KW-0472">Membrane</keyword>
<gene>
    <name evidence="3" type="ORF">DEF24_24640</name>
</gene>
<keyword evidence="2" id="KW-0812">Transmembrane</keyword>
<keyword evidence="2" id="KW-1133">Transmembrane helix</keyword>